<proteinExistence type="predicted"/>
<feature type="transmembrane region" description="Helical" evidence="1">
    <location>
        <begin position="53"/>
        <end position="76"/>
    </location>
</feature>
<evidence type="ECO:0000313" key="3">
    <source>
        <dbReference type="EnsemblMetazoa" id="ENSAATROPP010457"/>
    </source>
</evidence>
<keyword evidence="1" id="KW-0472">Membrane</keyword>
<evidence type="ECO:0000256" key="1">
    <source>
        <dbReference type="SAM" id="Phobius"/>
    </source>
</evidence>
<dbReference type="AlphaFoldDB" id="A0AAG5DGV4"/>
<dbReference type="Pfam" id="PF24985">
    <property type="entry name" value="DUF7775"/>
    <property type="match status" value="1"/>
</dbReference>
<dbReference type="Proteomes" id="UP000075880">
    <property type="component" value="Unassembled WGS sequence"/>
</dbReference>
<sequence length="218" mass="24490">MPEVAGVSGVAARTQRLEKQAFLGLKLVETICCLICAATHIRGFLHYQEPFPHEMLFCGLYASYFLISFYSFLFLYKGCCALSYAVEAVVSGAGFLLFVVSAFVSMYHAEQDIHLQYLSDEEEWYHQFFVYCRLQSLTATITAQVFLVHCSLALDLAGLLDRWFGRLGARRSVAGDDQGATLDEQASGRLQINPFWMPLWNKVLARLPCDCAKNAAEQ</sequence>
<organism evidence="3 4">
    <name type="scientific">Anopheles atroparvus</name>
    <name type="common">European mosquito</name>
    <dbReference type="NCBI Taxonomy" id="41427"/>
    <lineage>
        <taxon>Eukaryota</taxon>
        <taxon>Metazoa</taxon>
        <taxon>Ecdysozoa</taxon>
        <taxon>Arthropoda</taxon>
        <taxon>Hexapoda</taxon>
        <taxon>Insecta</taxon>
        <taxon>Pterygota</taxon>
        <taxon>Neoptera</taxon>
        <taxon>Endopterygota</taxon>
        <taxon>Diptera</taxon>
        <taxon>Nematocera</taxon>
        <taxon>Culicoidea</taxon>
        <taxon>Culicidae</taxon>
        <taxon>Anophelinae</taxon>
        <taxon>Anopheles</taxon>
    </lineage>
</organism>
<dbReference type="PANTHER" id="PTHR41152:SF8">
    <property type="entry name" value="AT26438P-RELATED"/>
    <property type="match status" value="1"/>
</dbReference>
<dbReference type="EnsemblMetazoa" id="ENSAATROPT011558">
    <property type="protein sequence ID" value="ENSAATROPP010457"/>
    <property type="gene ID" value="ENSAATROPG009413"/>
</dbReference>
<keyword evidence="4" id="KW-1185">Reference proteome</keyword>
<feature type="transmembrane region" description="Helical" evidence="1">
    <location>
        <begin position="21"/>
        <end position="41"/>
    </location>
</feature>
<dbReference type="PANTHER" id="PTHR41152">
    <property type="entry name" value="AT26438P-RELATED"/>
    <property type="match status" value="1"/>
</dbReference>
<feature type="transmembrane region" description="Helical" evidence="1">
    <location>
        <begin position="128"/>
        <end position="154"/>
    </location>
</feature>
<evidence type="ECO:0000313" key="4">
    <source>
        <dbReference type="Proteomes" id="UP000075880"/>
    </source>
</evidence>
<accession>A0AAG5DGV4</accession>
<keyword evidence="1" id="KW-0812">Transmembrane</keyword>
<dbReference type="InterPro" id="IPR056677">
    <property type="entry name" value="DUF7775"/>
</dbReference>
<protein>
    <recommendedName>
        <fullName evidence="2">DUF7775 domain-containing protein</fullName>
    </recommendedName>
</protein>
<keyword evidence="1" id="KW-1133">Transmembrane helix</keyword>
<evidence type="ECO:0000259" key="2">
    <source>
        <dbReference type="Pfam" id="PF24985"/>
    </source>
</evidence>
<reference evidence="3" key="1">
    <citation type="submission" date="2024-04" db="UniProtKB">
        <authorList>
            <consortium name="EnsemblMetazoa"/>
        </authorList>
    </citation>
    <scope>IDENTIFICATION</scope>
    <source>
        <strain evidence="3">EBRO</strain>
    </source>
</reference>
<feature type="transmembrane region" description="Helical" evidence="1">
    <location>
        <begin position="88"/>
        <end position="108"/>
    </location>
</feature>
<name>A0AAG5DGV4_ANOAO</name>
<feature type="domain" description="DUF7775" evidence="2">
    <location>
        <begin position="19"/>
        <end position="157"/>
    </location>
</feature>